<feature type="compositionally biased region" description="Polar residues" evidence="1">
    <location>
        <begin position="470"/>
        <end position="487"/>
    </location>
</feature>
<keyword evidence="3" id="KW-1185">Reference proteome</keyword>
<dbReference type="AlphaFoldDB" id="A0AA39CTX4"/>
<feature type="compositionally biased region" description="Polar residues" evidence="1">
    <location>
        <begin position="215"/>
        <end position="225"/>
    </location>
</feature>
<feature type="compositionally biased region" description="Basic and acidic residues" evidence="1">
    <location>
        <begin position="64"/>
        <end position="75"/>
    </location>
</feature>
<evidence type="ECO:0000313" key="3">
    <source>
        <dbReference type="Proteomes" id="UP001172681"/>
    </source>
</evidence>
<gene>
    <name evidence="2" type="ORF">H2204_011503</name>
</gene>
<feature type="compositionally biased region" description="Polar residues" evidence="1">
    <location>
        <begin position="34"/>
        <end position="50"/>
    </location>
</feature>
<dbReference type="EMBL" id="JAPDRN010000106">
    <property type="protein sequence ID" value="KAJ9622584.1"/>
    <property type="molecule type" value="Genomic_DNA"/>
</dbReference>
<evidence type="ECO:0000313" key="2">
    <source>
        <dbReference type="EMBL" id="KAJ9622584.1"/>
    </source>
</evidence>
<evidence type="ECO:0000256" key="1">
    <source>
        <dbReference type="SAM" id="MobiDB-lite"/>
    </source>
</evidence>
<feature type="region of interest" description="Disordered" evidence="1">
    <location>
        <begin position="163"/>
        <end position="243"/>
    </location>
</feature>
<name>A0AA39CTX4_9EURO</name>
<proteinExistence type="predicted"/>
<feature type="compositionally biased region" description="Gly residues" evidence="1">
    <location>
        <begin position="491"/>
        <end position="503"/>
    </location>
</feature>
<sequence length="503" mass="54457">MEQALKARTMTAASVRQRNTQQRLQLNALEQEGPTKNNRQNTRYKLSLTNDLEDSEASSADDMATDRERFERESSVETPSECSVLTPDEPRQDRATFGRPSIYEPSTDTPLKLEIPEHEDVMQIAMEGTRIVVPPSPQPVLEASLASWSDFRYDRYSMVLSSSPVSSEVHTPDPEGDETFSPIETATPVSYRQPRARPSLISIVSSPHRGKRRNTSAQSPLSQEVFQPPKRPARRTSSSSSLNGYPAAEATLFEIPDLPANAIEMIASASQDSLLLPSFPSNEVKAPSLRKSSVPRLPSALNHSRVSSIKTLIKTPTSATHARAISGASSHYSRPSTASMSGVVEATPALKKLASAGTISRASAMLRRPSTAMSTSSTDSHSHGVITALPSVPRSTAADEDDNNPDNTRSMQRKKSFSNLRRRSESIHQAIKGFGKISTKQQDIPVMPSLSTPYHPDLSGSPAPPLPSPRTTGKSSGVRTPSFMSTFSRGSNGGGIGLGLRNI</sequence>
<accession>A0AA39CTX4</accession>
<protein>
    <submittedName>
        <fullName evidence="2">Uncharacterized protein</fullName>
    </submittedName>
</protein>
<comment type="caution">
    <text evidence="2">The sequence shown here is derived from an EMBL/GenBank/DDBJ whole genome shotgun (WGS) entry which is preliminary data.</text>
</comment>
<dbReference type="Proteomes" id="UP001172681">
    <property type="component" value="Unassembled WGS sequence"/>
</dbReference>
<reference evidence="2" key="1">
    <citation type="submission" date="2022-10" db="EMBL/GenBank/DDBJ databases">
        <title>Culturing micro-colonial fungi from biological soil crusts in the Mojave desert and describing Neophaeococcomyces mojavensis, and introducing the new genera and species Taxawa tesnikishii.</title>
        <authorList>
            <person name="Kurbessoian T."/>
            <person name="Stajich J.E."/>
        </authorList>
    </citation>
    <scope>NUCLEOTIDE SEQUENCE</scope>
    <source>
        <strain evidence="2">TK_35</strain>
    </source>
</reference>
<organism evidence="2 3">
    <name type="scientific">Knufia peltigerae</name>
    <dbReference type="NCBI Taxonomy" id="1002370"/>
    <lineage>
        <taxon>Eukaryota</taxon>
        <taxon>Fungi</taxon>
        <taxon>Dikarya</taxon>
        <taxon>Ascomycota</taxon>
        <taxon>Pezizomycotina</taxon>
        <taxon>Eurotiomycetes</taxon>
        <taxon>Chaetothyriomycetidae</taxon>
        <taxon>Chaetothyriales</taxon>
        <taxon>Trichomeriaceae</taxon>
        <taxon>Knufia</taxon>
    </lineage>
</organism>
<feature type="region of interest" description="Disordered" evidence="1">
    <location>
        <begin position="365"/>
        <end position="503"/>
    </location>
</feature>
<feature type="region of interest" description="Disordered" evidence="1">
    <location>
        <begin position="1"/>
        <end position="109"/>
    </location>
</feature>
<feature type="compositionally biased region" description="Low complexity" evidence="1">
    <location>
        <begin position="16"/>
        <end position="27"/>
    </location>
</feature>